<feature type="coiled-coil region" evidence="1">
    <location>
        <begin position="176"/>
        <end position="245"/>
    </location>
</feature>
<sequence length="585" mass="62432">MDVISVLKVIDQIKKTQSCTASVLCRIGCILEYLLGLLKKNDESDQKVIKDLSDLKEIVDKAVSDLSGLTVRVSTLEYRMDIEIPAKFHEQLLLIQNNSKEIDTNRINIADNLNSINLLWDALAATDISIGNWGDIVAGINNRIDNIMSLTTNLQTQINNLSTRITELSNSVDTRISNINTTLQDHSGRIENLEDEDRNIHDALDDIRADIAELTGGSGTLSQDISELQNRVSTLESSLAGLNNYVVTSVLLEGARFIVNLRNLSTGAVQTSALDLPIASEQYPGLITAEGFTKLEGIEEGAQVNVQSDWNESVADSGAFIKNKPSLATVATSGNYNDLQNKPTIPAPQVNSDWNASSGIAQILNKPSLAPVATSGSYNDLTDKPSAPEIPDQVNADWNATSGVAQILNKPNLAAVATSGQYNDLEGKPAIPPAVTLPGVNVVDSFPDSVSGIQDGTVYIVPGSGGGGGGEVTVESSYLFTAYLIASASGLTSSDYKFNPKYIQSMSVGGTNAELTVNLIVTSEFTSKNLTSTLKYCMVTPVRVTSSQTDSPSVQVNVNGATIYIRPIGSNATMLAASVFMPLLI</sequence>
<dbReference type="EMBL" id="PP511520">
    <property type="protein sequence ID" value="XCD04883.1"/>
    <property type="molecule type" value="Genomic_DNA"/>
</dbReference>
<accession>A0AAU8AZV1</accession>
<evidence type="ECO:0000256" key="1">
    <source>
        <dbReference type="SAM" id="Coils"/>
    </source>
</evidence>
<proteinExistence type="predicted"/>
<name>A0AAU8AZV1_9CAUD</name>
<organism evidence="2">
    <name type="scientific">Dulem virus 41</name>
    <dbReference type="NCBI Taxonomy" id="3145759"/>
    <lineage>
        <taxon>Viruses</taxon>
        <taxon>Duplodnaviria</taxon>
        <taxon>Heunggongvirae</taxon>
        <taxon>Uroviricota</taxon>
        <taxon>Caudoviricetes</taxon>
    </lineage>
</organism>
<protein>
    <submittedName>
        <fullName evidence="2">Chromosome segregation ATPase</fullName>
    </submittedName>
</protein>
<evidence type="ECO:0000313" key="2">
    <source>
        <dbReference type="EMBL" id="XCD04883.1"/>
    </source>
</evidence>
<keyword evidence="1" id="KW-0175">Coiled coil</keyword>
<reference evidence="2" key="1">
    <citation type="submission" date="2024-03" db="EMBL/GenBank/DDBJ databases">
        <title>Diverse circular DNA viruses in blood, oral, and fecal samples of captive lemurs.</title>
        <authorList>
            <person name="Paietta E.N."/>
            <person name="Kraberger S."/>
            <person name="Lund M.C."/>
            <person name="Custer J.M."/>
            <person name="Vargas K.M."/>
            <person name="Ehmke E.E."/>
            <person name="Yoder A.D."/>
            <person name="Varsani A."/>
        </authorList>
    </citation>
    <scope>NUCLEOTIDE SEQUENCE</scope>
    <source>
        <strain evidence="2">Duke_24FS_1</strain>
    </source>
</reference>
<dbReference type="Gene3D" id="1.20.5.340">
    <property type="match status" value="1"/>
</dbReference>